<comment type="caution">
    <text evidence="1">The sequence shown here is derived from an EMBL/GenBank/DDBJ whole genome shotgun (WGS) entry which is preliminary data.</text>
</comment>
<protein>
    <submittedName>
        <fullName evidence="1">Uncharacterized protein</fullName>
    </submittedName>
</protein>
<keyword evidence="2" id="KW-1185">Reference proteome</keyword>
<reference evidence="1" key="1">
    <citation type="submission" date="2020-08" db="EMBL/GenBank/DDBJ databases">
        <title>Multicomponent nature underlies the extraordinary mechanical properties of spider dragline silk.</title>
        <authorList>
            <person name="Kono N."/>
            <person name="Nakamura H."/>
            <person name="Mori M."/>
            <person name="Yoshida Y."/>
            <person name="Ohtoshi R."/>
            <person name="Malay A.D."/>
            <person name="Moran D.A.P."/>
            <person name="Tomita M."/>
            <person name="Numata K."/>
            <person name="Arakawa K."/>
        </authorList>
    </citation>
    <scope>NUCLEOTIDE SEQUENCE</scope>
</reference>
<dbReference type="EMBL" id="BMAW01091272">
    <property type="protein sequence ID" value="GFS48807.1"/>
    <property type="molecule type" value="Genomic_DNA"/>
</dbReference>
<evidence type="ECO:0000313" key="1">
    <source>
        <dbReference type="EMBL" id="GFS48807.1"/>
    </source>
</evidence>
<dbReference type="AlphaFoldDB" id="A0A8X6MG51"/>
<name>A0A8X6MG51_NEPPI</name>
<gene>
    <name evidence="1" type="ORF">NPIL_60451</name>
</gene>
<organism evidence="1 2">
    <name type="scientific">Nephila pilipes</name>
    <name type="common">Giant wood spider</name>
    <name type="synonym">Nephila maculata</name>
    <dbReference type="NCBI Taxonomy" id="299642"/>
    <lineage>
        <taxon>Eukaryota</taxon>
        <taxon>Metazoa</taxon>
        <taxon>Ecdysozoa</taxon>
        <taxon>Arthropoda</taxon>
        <taxon>Chelicerata</taxon>
        <taxon>Arachnida</taxon>
        <taxon>Araneae</taxon>
        <taxon>Araneomorphae</taxon>
        <taxon>Entelegynae</taxon>
        <taxon>Araneoidea</taxon>
        <taxon>Nephilidae</taxon>
        <taxon>Nephila</taxon>
    </lineage>
</organism>
<proteinExistence type="predicted"/>
<dbReference type="Proteomes" id="UP000887013">
    <property type="component" value="Unassembled WGS sequence"/>
</dbReference>
<accession>A0A8X6MG51</accession>
<evidence type="ECO:0000313" key="2">
    <source>
        <dbReference type="Proteomes" id="UP000887013"/>
    </source>
</evidence>
<sequence>MLKSRSGRIRSDFLMTTVARSFPPELQKAVEDQIEFTMKNLAKQIEGSTGFKTWQSTKDGEGIATSTF</sequence>